<evidence type="ECO:0008006" key="4">
    <source>
        <dbReference type="Google" id="ProtNLM"/>
    </source>
</evidence>
<reference evidence="3" key="1">
    <citation type="submission" date="2023-07" db="EMBL/GenBank/DDBJ databases">
        <title>Marinomonas vulgaris A79, complete genome.</title>
        <authorList>
            <person name="Ying J.-J."/>
        </authorList>
    </citation>
    <scope>NUCLEOTIDE SEQUENCE [LARGE SCALE GENOMIC DNA]</scope>
    <source>
        <strain evidence="3">A79</strain>
    </source>
</reference>
<name>A0ABS5H9T8_9GAMM</name>
<evidence type="ECO:0000313" key="2">
    <source>
        <dbReference type="EMBL" id="MBR7887739.1"/>
    </source>
</evidence>
<dbReference type="PROSITE" id="PS51257">
    <property type="entry name" value="PROKAR_LIPOPROTEIN"/>
    <property type="match status" value="1"/>
</dbReference>
<gene>
    <name evidence="2" type="ORF">J9B83_02210</name>
</gene>
<dbReference type="EMBL" id="JAGSSV010000001">
    <property type="protein sequence ID" value="MBR7887739.1"/>
    <property type="molecule type" value="Genomic_DNA"/>
</dbReference>
<keyword evidence="3" id="KW-1185">Reference proteome</keyword>
<accession>A0ABS5H9T8</accession>
<feature type="chain" id="PRO_5046189246" description="Lipoprotein" evidence="1">
    <location>
        <begin position="21"/>
        <end position="223"/>
    </location>
</feature>
<dbReference type="Proteomes" id="UP000679722">
    <property type="component" value="Unassembled WGS sequence"/>
</dbReference>
<evidence type="ECO:0000256" key="1">
    <source>
        <dbReference type="SAM" id="SignalP"/>
    </source>
</evidence>
<protein>
    <recommendedName>
        <fullName evidence="4">Lipoprotein</fullName>
    </recommendedName>
</protein>
<comment type="caution">
    <text evidence="2">The sequence shown here is derived from an EMBL/GenBank/DDBJ whole genome shotgun (WGS) entry which is preliminary data.</text>
</comment>
<organism evidence="2 3">
    <name type="scientific">Marinomonas vulgaris</name>
    <dbReference type="NCBI Taxonomy" id="2823372"/>
    <lineage>
        <taxon>Bacteria</taxon>
        <taxon>Pseudomonadati</taxon>
        <taxon>Pseudomonadota</taxon>
        <taxon>Gammaproteobacteria</taxon>
        <taxon>Oceanospirillales</taxon>
        <taxon>Oceanospirillaceae</taxon>
        <taxon>Marinomonas</taxon>
    </lineage>
</organism>
<dbReference type="RefSeq" id="WP_211535082.1">
    <property type="nucleotide sequence ID" value="NZ_JAGSSV010000001.1"/>
</dbReference>
<keyword evidence="1" id="KW-0732">Signal</keyword>
<feature type="signal peptide" evidence="1">
    <location>
        <begin position="1"/>
        <end position="20"/>
    </location>
</feature>
<sequence>MKPFAFLILVSLFLSGCASTAMIPSHQESNVDVDVSIDNATPILVVAKDGSDALITKRYLPDIVSTLQTRGFTEVAAIANSDTAKAADTLQLVVDFSSEVKTYTKKVPIFNHSRNIPYVVCHRNASSGKRTCVTRFHHRMEPIVSGYNLIETETTLYRLDYQLKDQYSKVILDATHSLSNDHCSKWKMFALLAKEAMIKADFSQPIDRSYDITKPTGENCQTP</sequence>
<evidence type="ECO:0000313" key="3">
    <source>
        <dbReference type="Proteomes" id="UP000679722"/>
    </source>
</evidence>
<proteinExistence type="predicted"/>